<evidence type="ECO:0000256" key="11">
    <source>
        <dbReference type="ARBA" id="ARBA00025270"/>
    </source>
</evidence>
<keyword evidence="10" id="KW-1038">Host endoplasmic reticulum</keyword>
<protein>
    <recommendedName>
        <fullName evidence="3">Movement protein TGBp3</fullName>
    </recommendedName>
    <alternativeName>
        <fullName evidence="12">Triple gene block 3 protein</fullName>
    </alternativeName>
</protein>
<comment type="function">
    <text evidence="11">Plays a role in viral cell-to-cell propagation, by facilitating genome transport to neighboring plant cells through plasmosdesmata. May induce the formation of granular vesicles derived from the Endoplasmic reticulum, which align on actin filaments.</text>
</comment>
<evidence type="ECO:0000256" key="6">
    <source>
        <dbReference type="ARBA" id="ARBA00022870"/>
    </source>
</evidence>
<evidence type="ECO:0000256" key="4">
    <source>
        <dbReference type="ARBA" id="ARBA00022448"/>
    </source>
</evidence>
<name>A0A7D5UJA7_9VIRU</name>
<dbReference type="Pfam" id="PF02495">
    <property type="entry name" value="TGBp3"/>
    <property type="match status" value="1"/>
</dbReference>
<accession>A0A7D5UJA7</accession>
<evidence type="ECO:0000256" key="5">
    <source>
        <dbReference type="ARBA" id="ARBA00022692"/>
    </source>
</evidence>
<evidence type="ECO:0000256" key="12">
    <source>
        <dbReference type="ARBA" id="ARBA00033148"/>
    </source>
</evidence>
<evidence type="ECO:0000313" key="14">
    <source>
        <dbReference type="EMBL" id="QLI58087.1"/>
    </source>
</evidence>
<dbReference type="GO" id="GO:0046740">
    <property type="term" value="P:transport of virus in host, cell to cell"/>
    <property type="evidence" value="ECO:0007669"/>
    <property type="project" value="UniProtKB-KW"/>
</dbReference>
<evidence type="ECO:0000256" key="3">
    <source>
        <dbReference type="ARBA" id="ARBA00013812"/>
    </source>
</evidence>
<dbReference type="EMBL" id="MT215233">
    <property type="protein sequence ID" value="QLI58087.1"/>
    <property type="molecule type" value="Genomic_RNA"/>
</dbReference>
<evidence type="ECO:0000256" key="2">
    <source>
        <dbReference type="ARBA" id="ARBA00010355"/>
    </source>
</evidence>
<comment type="subcellular location">
    <subcellularLocation>
        <location evidence="1">Host endoplasmic reticulum membrane</location>
    </subcellularLocation>
</comment>
<reference evidence="14" key="1">
    <citation type="journal article" date="2020" name="Virus Res.">
        <title>Identification and molecular characterization of a novel foveavirus from Rubus spp. in Turkey.</title>
        <authorList>
            <person name="Gazel M."/>
            <person name="Roumi V."/>
            <person name="Ordek K."/>
            <person name="Maclot F."/>
            <person name="Massart S."/>
            <person name="Caglayan K."/>
        </authorList>
    </citation>
    <scope>NUCLEOTIDE SEQUENCE</scope>
    <source>
        <strain evidence="13">TS11</strain>
        <strain evidence="15">TS14</strain>
        <strain evidence="16">TS16</strain>
        <strain evidence="14">TS5</strain>
    </source>
</reference>
<proteinExistence type="inferred from homology"/>
<keyword evidence="6" id="KW-1043">Host membrane</keyword>
<keyword evidence="8" id="KW-0916">Viral movement protein</keyword>
<sequence length="67" mass="7230">MQFKDLVVALLSFAAVVLVLHALQGSGVKSECSIIITGESVVVKGCVWNKDFIDLVKGLKPFYHPLG</sequence>
<keyword evidence="9" id="KW-0472">Membrane</keyword>
<keyword evidence="4" id="KW-0813">Transport</keyword>
<evidence type="ECO:0000313" key="13">
    <source>
        <dbReference type="EMBL" id="QLI58036.1"/>
    </source>
</evidence>
<evidence type="ECO:0000256" key="9">
    <source>
        <dbReference type="ARBA" id="ARBA00023136"/>
    </source>
</evidence>
<dbReference type="InterPro" id="IPR003411">
    <property type="entry name" value="TGBp3"/>
</dbReference>
<evidence type="ECO:0000256" key="8">
    <source>
        <dbReference type="ARBA" id="ARBA00023031"/>
    </source>
</evidence>
<dbReference type="EMBL" id="MN944028">
    <property type="protein sequence ID" value="QLI58036.1"/>
    <property type="molecule type" value="Genomic_RNA"/>
</dbReference>
<organism evidence="14">
    <name type="scientific">Rubus virus 1</name>
    <dbReference type="NCBI Taxonomy" id="2754817"/>
    <lineage>
        <taxon>Viruses</taxon>
        <taxon>Riboviria</taxon>
        <taxon>Orthornavirae</taxon>
        <taxon>Kitrinoviricota</taxon>
        <taxon>Alsuviricetes</taxon>
        <taxon>Tymovirales</taxon>
        <taxon>Betaflexiviridae</taxon>
        <taxon>Quinvirinae</taxon>
        <taxon>Foveavirus</taxon>
        <taxon>Foveavirus unirubi</taxon>
        <taxon>Foveavirus RuV1</taxon>
    </lineage>
</organism>
<evidence type="ECO:0000256" key="7">
    <source>
        <dbReference type="ARBA" id="ARBA00022989"/>
    </source>
</evidence>
<comment type="similarity">
    <text evidence="2">Belongs to the Tymovirales TGBp3 protein family.</text>
</comment>
<dbReference type="EMBL" id="MT215235">
    <property type="protein sequence ID" value="QLI58091.1"/>
    <property type="molecule type" value="Genomic_RNA"/>
</dbReference>
<evidence type="ECO:0000313" key="15">
    <source>
        <dbReference type="EMBL" id="QLI58089.1"/>
    </source>
</evidence>
<keyword evidence="7" id="KW-1133">Transmembrane helix</keyword>
<evidence type="ECO:0000256" key="1">
    <source>
        <dbReference type="ARBA" id="ARBA00004625"/>
    </source>
</evidence>
<keyword evidence="5" id="KW-0812">Transmembrane</keyword>
<evidence type="ECO:0000313" key="16">
    <source>
        <dbReference type="EMBL" id="QLI58091.1"/>
    </source>
</evidence>
<dbReference type="GO" id="GO:0044167">
    <property type="term" value="C:host cell endoplasmic reticulum membrane"/>
    <property type="evidence" value="ECO:0007669"/>
    <property type="project" value="UniProtKB-SubCell"/>
</dbReference>
<evidence type="ECO:0000256" key="10">
    <source>
        <dbReference type="ARBA" id="ARBA00023184"/>
    </source>
</evidence>
<dbReference type="EMBL" id="MT215234">
    <property type="protein sequence ID" value="QLI58089.1"/>
    <property type="molecule type" value="Genomic_RNA"/>
</dbReference>